<keyword evidence="2" id="KW-1185">Reference proteome</keyword>
<comment type="caution">
    <text evidence="1">The sequence shown here is derived from an EMBL/GenBank/DDBJ whole genome shotgun (WGS) entry which is preliminary data.</text>
</comment>
<accession>A0ACB9SE67</accession>
<dbReference type="EMBL" id="CM042880">
    <property type="protein sequence ID" value="KAI4388958.1"/>
    <property type="molecule type" value="Genomic_DNA"/>
</dbReference>
<gene>
    <name evidence="1" type="ORF">MLD38_001240</name>
</gene>
<protein>
    <submittedName>
        <fullName evidence="1">Uncharacterized protein</fullName>
    </submittedName>
</protein>
<proteinExistence type="predicted"/>
<name>A0ACB9SE67_9MYRT</name>
<dbReference type="Proteomes" id="UP001057402">
    <property type="component" value="Chromosome 1"/>
</dbReference>
<sequence>MGDSLLTHVQVQHAPYKYPLPTRRSPFLSRPPPVSASSPLSPGGSPSQPRNQGVAVRIAASNSLMDQFSSMEPNAFVAAFEEMRGYASITDWRGSVVCPRPRRVGISCSSLLRSQFCHRPGVSKSREGAEILDLILKKEDFELEQQSPAVTATMTPFYSGSPPCRADNPLALDARFRNEAVPPLGASPVFSPSAVPSPSSPAPKGCARMKFGLKPAAVRVEGFDCLGRDGKNSSVPAIA</sequence>
<evidence type="ECO:0000313" key="1">
    <source>
        <dbReference type="EMBL" id="KAI4388958.1"/>
    </source>
</evidence>
<reference evidence="2" key="1">
    <citation type="journal article" date="2023" name="Front. Plant Sci.">
        <title>Chromosomal-level genome assembly of Melastoma candidum provides insights into trichome evolution.</title>
        <authorList>
            <person name="Zhong Y."/>
            <person name="Wu W."/>
            <person name="Sun C."/>
            <person name="Zou P."/>
            <person name="Liu Y."/>
            <person name="Dai S."/>
            <person name="Zhou R."/>
        </authorList>
    </citation>
    <scope>NUCLEOTIDE SEQUENCE [LARGE SCALE GENOMIC DNA]</scope>
</reference>
<organism evidence="1 2">
    <name type="scientific">Melastoma candidum</name>
    <dbReference type="NCBI Taxonomy" id="119954"/>
    <lineage>
        <taxon>Eukaryota</taxon>
        <taxon>Viridiplantae</taxon>
        <taxon>Streptophyta</taxon>
        <taxon>Embryophyta</taxon>
        <taxon>Tracheophyta</taxon>
        <taxon>Spermatophyta</taxon>
        <taxon>Magnoliopsida</taxon>
        <taxon>eudicotyledons</taxon>
        <taxon>Gunneridae</taxon>
        <taxon>Pentapetalae</taxon>
        <taxon>rosids</taxon>
        <taxon>malvids</taxon>
        <taxon>Myrtales</taxon>
        <taxon>Melastomataceae</taxon>
        <taxon>Melastomatoideae</taxon>
        <taxon>Melastomateae</taxon>
        <taxon>Melastoma</taxon>
    </lineage>
</organism>
<evidence type="ECO:0000313" key="2">
    <source>
        <dbReference type="Proteomes" id="UP001057402"/>
    </source>
</evidence>